<feature type="transmembrane region" description="Helical" evidence="5">
    <location>
        <begin position="233"/>
        <end position="251"/>
    </location>
</feature>
<evidence type="ECO:0000259" key="6">
    <source>
        <dbReference type="Pfam" id="PF04932"/>
    </source>
</evidence>
<dbReference type="Proteomes" id="UP000663651">
    <property type="component" value="Chromosome"/>
</dbReference>
<evidence type="ECO:0000256" key="3">
    <source>
        <dbReference type="ARBA" id="ARBA00022989"/>
    </source>
</evidence>
<keyword evidence="2 5" id="KW-0812">Transmembrane</keyword>
<feature type="transmembrane region" description="Helical" evidence="5">
    <location>
        <begin position="194"/>
        <end position="227"/>
    </location>
</feature>
<comment type="subcellular location">
    <subcellularLocation>
        <location evidence="1">Membrane</location>
        <topology evidence="1">Multi-pass membrane protein</topology>
    </subcellularLocation>
</comment>
<name>A0ABX7Q0X2_9BACT</name>
<feature type="domain" description="O-antigen ligase-related" evidence="6">
    <location>
        <begin position="197"/>
        <end position="344"/>
    </location>
</feature>
<dbReference type="EMBL" id="CP071382">
    <property type="protein sequence ID" value="QSV45037.1"/>
    <property type="molecule type" value="Genomic_DNA"/>
</dbReference>
<dbReference type="InterPro" id="IPR051533">
    <property type="entry name" value="WaaL-like"/>
</dbReference>
<keyword evidence="8" id="KW-1185">Reference proteome</keyword>
<evidence type="ECO:0000256" key="4">
    <source>
        <dbReference type="ARBA" id="ARBA00023136"/>
    </source>
</evidence>
<keyword evidence="7" id="KW-0436">Ligase</keyword>
<evidence type="ECO:0000256" key="2">
    <source>
        <dbReference type="ARBA" id="ARBA00022692"/>
    </source>
</evidence>
<dbReference type="GO" id="GO:0016874">
    <property type="term" value="F:ligase activity"/>
    <property type="evidence" value="ECO:0007669"/>
    <property type="project" value="UniProtKB-KW"/>
</dbReference>
<evidence type="ECO:0000256" key="1">
    <source>
        <dbReference type="ARBA" id="ARBA00004141"/>
    </source>
</evidence>
<evidence type="ECO:0000256" key="5">
    <source>
        <dbReference type="SAM" id="Phobius"/>
    </source>
</evidence>
<reference evidence="7 8" key="1">
    <citation type="submission" date="2021-03" db="EMBL/GenBank/DDBJ databases">
        <title>Geobacter metallireducens gen. nov. sp. nov., a microorganism capable of coupling the complete oxidation of organic compounds to the reduction of iron and other metals.</title>
        <authorList>
            <person name="Li Y."/>
        </authorList>
    </citation>
    <scope>NUCLEOTIDE SEQUENCE [LARGE SCALE GENOMIC DNA]</scope>
    <source>
        <strain evidence="7 8">Jerry-YX</strain>
    </source>
</reference>
<keyword evidence="3 5" id="KW-1133">Transmembrane helix</keyword>
<keyword evidence="4 5" id="KW-0472">Membrane</keyword>
<dbReference type="Pfam" id="PF04932">
    <property type="entry name" value="Wzy_C"/>
    <property type="match status" value="1"/>
</dbReference>
<feature type="transmembrane region" description="Helical" evidence="5">
    <location>
        <begin position="331"/>
        <end position="351"/>
    </location>
</feature>
<evidence type="ECO:0000313" key="8">
    <source>
        <dbReference type="Proteomes" id="UP000663651"/>
    </source>
</evidence>
<feature type="transmembrane region" description="Helical" evidence="5">
    <location>
        <begin position="37"/>
        <end position="57"/>
    </location>
</feature>
<organism evidence="7 8">
    <name type="scientific">Geobacter benzoatilyticus</name>
    <dbReference type="NCBI Taxonomy" id="2815309"/>
    <lineage>
        <taxon>Bacteria</taxon>
        <taxon>Pseudomonadati</taxon>
        <taxon>Thermodesulfobacteriota</taxon>
        <taxon>Desulfuromonadia</taxon>
        <taxon>Geobacterales</taxon>
        <taxon>Geobacteraceae</taxon>
        <taxon>Geobacter</taxon>
    </lineage>
</organism>
<dbReference type="RefSeq" id="WP_207162843.1">
    <property type="nucleotide sequence ID" value="NZ_CP071382.1"/>
</dbReference>
<dbReference type="PANTHER" id="PTHR37422:SF13">
    <property type="entry name" value="LIPOPOLYSACCHARIDE BIOSYNTHESIS PROTEIN PA4999-RELATED"/>
    <property type="match status" value="1"/>
</dbReference>
<feature type="transmembrane region" description="Helical" evidence="5">
    <location>
        <begin position="166"/>
        <end position="182"/>
    </location>
</feature>
<sequence>MLEEATSPQYKASTVLIMVCIYIFLVIERPWESIRYLQGWPIERTFAIALIIVAFINDKFRIVNSPANKWVYGLLAIHFILAPFAFNTGDAVDQGIEYAKMVILYLLMLSVADNANSLKLLIKAYVFSTMFYVFHSINEFINGRHVWRMGISRMIGVDSTFNDPNAFGATIVLSLPFVFVLLKTEESKKIRMLYYAYLVLSVFCVVQTGSRTSFFVMSVLGIIFTIIHLKKHFFSTLVVAGILSTIIWSAMPEEKQNRIRTLWDPSAGPANAQASADGRMVGWEVSWRMFKQQPLTGVGAGGKNYVGYRVLHQVDDGPPSANQSHILYGEVIAEFGLLGAVLFMGLIFSIFRCCRLTLTYLNNIGEESIFLVHLAWAILAALLLLLIFGIGGHNFYRPMWLWLATWSGILFNMTKVQKFTMPKPSY</sequence>
<feature type="transmembrane region" description="Helical" evidence="5">
    <location>
        <begin position="12"/>
        <end position="31"/>
    </location>
</feature>
<evidence type="ECO:0000313" key="7">
    <source>
        <dbReference type="EMBL" id="QSV45037.1"/>
    </source>
</evidence>
<feature type="transmembrane region" description="Helical" evidence="5">
    <location>
        <begin position="371"/>
        <end position="392"/>
    </location>
</feature>
<feature type="transmembrane region" description="Helical" evidence="5">
    <location>
        <begin position="69"/>
        <end position="86"/>
    </location>
</feature>
<gene>
    <name evidence="7" type="ORF">JZM60_12885</name>
</gene>
<proteinExistence type="predicted"/>
<dbReference type="InterPro" id="IPR007016">
    <property type="entry name" value="O-antigen_ligase-rel_domated"/>
</dbReference>
<dbReference type="PANTHER" id="PTHR37422">
    <property type="entry name" value="TEICHURONIC ACID BIOSYNTHESIS PROTEIN TUAE"/>
    <property type="match status" value="1"/>
</dbReference>
<protein>
    <submittedName>
        <fullName evidence="7">O-antigen ligase family protein</fullName>
    </submittedName>
</protein>
<accession>A0ABX7Q0X2</accession>